<dbReference type="EMBL" id="LIHL02000004">
    <property type="protein sequence ID" value="KAF5473144.1"/>
    <property type="molecule type" value="Genomic_DNA"/>
</dbReference>
<evidence type="ECO:0000313" key="2">
    <source>
        <dbReference type="EMBL" id="KAF5473138.1"/>
    </source>
</evidence>
<gene>
    <name evidence="2" type="ORF">F2P56_009774</name>
    <name evidence="3" type="ORF">F2P56_009778</name>
</gene>
<feature type="region of interest" description="Disordered" evidence="1">
    <location>
        <begin position="1"/>
        <end position="108"/>
    </location>
</feature>
<feature type="compositionally biased region" description="Polar residues" evidence="1">
    <location>
        <begin position="93"/>
        <end position="108"/>
    </location>
</feature>
<dbReference type="Gramene" id="Jr04_17560_p2">
    <property type="protein sequence ID" value="cds.Jr04_17560_p2"/>
    <property type="gene ID" value="Jr04_17560"/>
</dbReference>
<name>A0A833XX10_JUGRE</name>
<sequence length="148" mass="16228">MEPRGNDLEESKSANLPSPKEPDSHFLSGGVDENQHEPVYDSSPPEDKESELYSEREGKDSSNYEETHGSSSVTHPDNETEPRLREVQESSKGHVTQVKSSGVNLGDQNGSEYVVEHVSVIPRSSYTDVGSVEEGMVYNKGSSEGRES</sequence>
<organism evidence="3 4">
    <name type="scientific">Juglans regia</name>
    <name type="common">English walnut</name>
    <dbReference type="NCBI Taxonomy" id="51240"/>
    <lineage>
        <taxon>Eukaryota</taxon>
        <taxon>Viridiplantae</taxon>
        <taxon>Streptophyta</taxon>
        <taxon>Embryophyta</taxon>
        <taxon>Tracheophyta</taxon>
        <taxon>Spermatophyta</taxon>
        <taxon>Magnoliopsida</taxon>
        <taxon>eudicotyledons</taxon>
        <taxon>Gunneridae</taxon>
        <taxon>Pentapetalae</taxon>
        <taxon>rosids</taxon>
        <taxon>fabids</taxon>
        <taxon>Fagales</taxon>
        <taxon>Juglandaceae</taxon>
        <taxon>Juglans</taxon>
    </lineage>
</organism>
<dbReference type="EMBL" id="LIHL02000004">
    <property type="protein sequence ID" value="KAF5473138.1"/>
    <property type="molecule type" value="Genomic_DNA"/>
</dbReference>
<protein>
    <submittedName>
        <fullName evidence="3">Uncharacterized protein</fullName>
    </submittedName>
</protein>
<feature type="compositionally biased region" description="Basic and acidic residues" evidence="1">
    <location>
        <begin position="1"/>
        <end position="12"/>
    </location>
</feature>
<evidence type="ECO:0000256" key="1">
    <source>
        <dbReference type="SAM" id="MobiDB-lite"/>
    </source>
</evidence>
<feature type="compositionally biased region" description="Basic and acidic residues" evidence="1">
    <location>
        <begin position="76"/>
        <end position="92"/>
    </location>
</feature>
<comment type="caution">
    <text evidence="3">The sequence shown here is derived from an EMBL/GenBank/DDBJ whole genome shotgun (WGS) entry which is preliminary data.</text>
</comment>
<evidence type="ECO:0000313" key="4">
    <source>
        <dbReference type="Proteomes" id="UP000619265"/>
    </source>
</evidence>
<dbReference type="Proteomes" id="UP000619265">
    <property type="component" value="Unassembled WGS sequence"/>
</dbReference>
<accession>A0A833XX10</accession>
<evidence type="ECO:0000313" key="3">
    <source>
        <dbReference type="EMBL" id="KAF5473144.1"/>
    </source>
</evidence>
<dbReference type="Gramene" id="Jr04_17500_p2">
    <property type="protein sequence ID" value="cds.Jr04_17500_p2"/>
    <property type="gene ID" value="Jr04_17500"/>
</dbReference>
<dbReference type="AlphaFoldDB" id="A0A833XX10"/>
<feature type="compositionally biased region" description="Basic and acidic residues" evidence="1">
    <location>
        <begin position="33"/>
        <end position="68"/>
    </location>
</feature>
<proteinExistence type="predicted"/>
<reference evidence="3" key="1">
    <citation type="submission" date="2015-10" db="EMBL/GenBank/DDBJ databases">
        <authorList>
            <person name="Martinez-Garcia P.J."/>
            <person name="Crepeau M.W."/>
            <person name="Puiu D."/>
            <person name="Gonzalez-Ibeas D."/>
            <person name="Whalen J."/>
            <person name="Stevens K."/>
            <person name="Paul R."/>
            <person name="Butterfield T."/>
            <person name="Britton M."/>
            <person name="Reagan R."/>
            <person name="Chakraborty S."/>
            <person name="Walawage S.L."/>
            <person name="Vasquez-Gross H.A."/>
            <person name="Cardeno C."/>
            <person name="Famula R."/>
            <person name="Pratt K."/>
            <person name="Kuruganti S."/>
            <person name="Aradhya M.K."/>
            <person name="Leslie C.A."/>
            <person name="Dandekar A.M."/>
            <person name="Salzberg S.L."/>
            <person name="Wegrzyn J.L."/>
            <person name="Langley C.H."/>
            <person name="Neale D.B."/>
        </authorList>
    </citation>
    <scope>NUCLEOTIDE SEQUENCE</scope>
    <source>
        <tissue evidence="3">Leaves</tissue>
    </source>
</reference>
<reference evidence="3" key="2">
    <citation type="submission" date="2020-03" db="EMBL/GenBank/DDBJ databases">
        <title>Walnut 2.0.</title>
        <authorList>
            <person name="Marrano A."/>
            <person name="Britton M."/>
            <person name="Zimin A.V."/>
            <person name="Zaini P.A."/>
            <person name="Workman R."/>
            <person name="Puiu D."/>
            <person name="Bianco L."/>
            <person name="Allen B.J."/>
            <person name="Troggio M."/>
            <person name="Leslie C.A."/>
            <person name="Timp W."/>
            <person name="Dendekar A."/>
            <person name="Salzberg S.L."/>
            <person name="Neale D.B."/>
        </authorList>
    </citation>
    <scope>NUCLEOTIDE SEQUENCE</scope>
    <source>
        <tissue evidence="3">Leaves</tissue>
    </source>
</reference>